<dbReference type="GO" id="GO:0019632">
    <property type="term" value="P:shikimate metabolic process"/>
    <property type="evidence" value="ECO:0007669"/>
    <property type="project" value="TreeGrafter"/>
</dbReference>
<feature type="transmembrane region" description="Helical" evidence="1">
    <location>
        <begin position="12"/>
        <end position="32"/>
    </location>
</feature>
<dbReference type="InterPro" id="IPR046346">
    <property type="entry name" value="Aminoacid_DH-like_N_sf"/>
</dbReference>
<accession>A0AAD8Y818</accession>
<evidence type="ECO:0000259" key="3">
    <source>
        <dbReference type="Pfam" id="PF18317"/>
    </source>
</evidence>
<dbReference type="Pfam" id="PF08501">
    <property type="entry name" value="Shikimate_dh_N"/>
    <property type="match status" value="1"/>
</dbReference>
<dbReference type="InterPro" id="IPR013785">
    <property type="entry name" value="Aldolase_TIM"/>
</dbReference>
<dbReference type="AlphaFoldDB" id="A0AAD8Y818"/>
<keyword evidence="4" id="KW-0456">Lyase</keyword>
<dbReference type="Gene3D" id="3.40.50.10860">
    <property type="entry name" value="Leucine Dehydrogenase, chain A, domain 1"/>
    <property type="match status" value="1"/>
</dbReference>
<proteinExistence type="predicted"/>
<evidence type="ECO:0000313" key="5">
    <source>
        <dbReference type="Proteomes" id="UP001224775"/>
    </source>
</evidence>
<dbReference type="SUPFAM" id="SSF51569">
    <property type="entry name" value="Aldolase"/>
    <property type="match status" value="1"/>
</dbReference>
<dbReference type="PANTHER" id="PTHR21089">
    <property type="entry name" value="SHIKIMATE DEHYDROGENASE"/>
    <property type="match status" value="1"/>
</dbReference>
<dbReference type="InterPro" id="IPR001381">
    <property type="entry name" value="DHquinase_I"/>
</dbReference>
<dbReference type="PANTHER" id="PTHR21089:SF1">
    <property type="entry name" value="BIFUNCTIONAL 3-DEHYDROQUINATE DEHYDRATASE_SHIKIMATE DEHYDROGENASE, CHLOROPLASTIC"/>
    <property type="match status" value="1"/>
</dbReference>
<reference evidence="4" key="1">
    <citation type="submission" date="2023-06" db="EMBL/GenBank/DDBJ databases">
        <title>Survivors Of The Sea: Transcriptome response of Skeletonema marinoi to long-term dormancy.</title>
        <authorList>
            <person name="Pinder M.I.M."/>
            <person name="Kourtchenko O."/>
            <person name="Robertson E.K."/>
            <person name="Larsson T."/>
            <person name="Maumus F."/>
            <person name="Osuna-Cruz C.M."/>
            <person name="Vancaester E."/>
            <person name="Stenow R."/>
            <person name="Vandepoele K."/>
            <person name="Ploug H."/>
            <person name="Bruchert V."/>
            <person name="Godhe A."/>
            <person name="Topel M."/>
        </authorList>
    </citation>
    <scope>NUCLEOTIDE SEQUENCE</scope>
    <source>
        <strain evidence="4">R05AC</strain>
    </source>
</reference>
<evidence type="ECO:0000313" key="4">
    <source>
        <dbReference type="EMBL" id="KAK1740719.1"/>
    </source>
</evidence>
<dbReference type="InterPro" id="IPR022893">
    <property type="entry name" value="Shikimate_DH_fam"/>
</dbReference>
<protein>
    <submittedName>
        <fullName evidence="4">Bifunctional 3-dehydroquinate dehydratase/shikimate dehydrogenase</fullName>
        <ecNumber evidence="4">4.2.1.10</ecNumber>
    </submittedName>
</protein>
<name>A0AAD8Y818_9STRA</name>
<dbReference type="Pfam" id="PF18317">
    <property type="entry name" value="SDH_C"/>
    <property type="match status" value="1"/>
</dbReference>
<keyword evidence="1" id="KW-1133">Transmembrane helix</keyword>
<dbReference type="Gene3D" id="3.20.20.70">
    <property type="entry name" value="Aldolase class I"/>
    <property type="match status" value="1"/>
</dbReference>
<sequence>MEMRRRYIRGGVMAPLNLCVIAMMVSAVTSFVTPTSSTSVISGGVAESSRSYTKSGVTTPLSATVDAEVESSSKKSSFKFDNYDKPIVLLGLSSEGNELQRLALSLSASLVGNNPQTMQSTLDKLERSQGALLVAEDEEEDDAAESKASDEQQQQVAGISLSAVGLDEEGPFVLDAGLIGELIREKTLSLTSGVVVLDFNHAAFHNKEFEVDLIRALSSVAKQLYEELGLLSVYVNVQPDDADSGMSDKAKERKDMIEKDVLIPFSDYEICVKNEGTADDSSWDNIEWELQRMIGRALLAPPVVGGTGTNSADLMMGLNTFFLSLSFPHVEDASPYIEQMCLDVDSMEYRVDLLQAAKDYLTKASGDDDSCNDKDPRFDILYQQQRLRFMCRPNAQRAPALPFAGSGIIDDALPIVYTVRTAHQAGTWPDDEEGIKHMFDLLELGLRSGAEVLDVESAWDAKLTDKLMKRAKDRHTSLILGSHHVVGEEVSMDEAIELYRQCRMDGRAHGAKVVLSINGNDNDEDQLAYKASIAAAKMDKPEIPNIGLILGEDGSYSRILNPRFTPVTHETLPFKAAPGQLTAAEIMAGRLLTGQVPTERYAILGHNIAYSVSPQMQGSAFAAVKLPHTYTRADVETVEEFVEGPIWNDDNFGGCSVTIPHKANIIPHVDVLTDAAKEIGSVNTVIVKKDKKGTRVLIGDNTDWKGIYNPLRRRIGDKIKSGSYALILGGGGTARAAAYAATKLGLDRIYYNRTPEKAQDLATEFGGFVASSLSDDADTKNSLGAILVENQGNVQVVISTLPAAAKFELPEWILSSALPIVFDVNYKPYNTALLLQTTAKGCDVVRGSEMLWEQGVGQFELWTGRTAPYGVMKKVVLENCLPTEAD</sequence>
<keyword evidence="1" id="KW-0812">Transmembrane</keyword>
<dbReference type="Proteomes" id="UP001224775">
    <property type="component" value="Unassembled WGS sequence"/>
</dbReference>
<feature type="domain" description="Shikimate dehydrogenase substrate binding N-terminal" evidence="2">
    <location>
        <begin position="603"/>
        <end position="685"/>
    </location>
</feature>
<dbReference type="SUPFAM" id="SSF53223">
    <property type="entry name" value="Aminoacid dehydrogenase-like, N-terminal domain"/>
    <property type="match status" value="1"/>
</dbReference>
<dbReference type="EMBL" id="JATAAI010000015">
    <property type="protein sequence ID" value="KAK1740719.1"/>
    <property type="molecule type" value="Genomic_DNA"/>
</dbReference>
<dbReference type="EC" id="4.2.1.10" evidence="4"/>
<dbReference type="CDD" id="cd01065">
    <property type="entry name" value="NAD_bind_Shikimate_DH"/>
    <property type="match status" value="1"/>
</dbReference>
<evidence type="ECO:0000256" key="1">
    <source>
        <dbReference type="SAM" id="Phobius"/>
    </source>
</evidence>
<dbReference type="GO" id="GO:0003855">
    <property type="term" value="F:3-dehydroquinate dehydratase activity"/>
    <property type="evidence" value="ECO:0007669"/>
    <property type="project" value="UniProtKB-EC"/>
</dbReference>
<dbReference type="Gene3D" id="3.40.50.720">
    <property type="entry name" value="NAD(P)-binding Rossmann-like Domain"/>
    <property type="match status" value="1"/>
</dbReference>
<comment type="caution">
    <text evidence="4">The sequence shown here is derived from an EMBL/GenBank/DDBJ whole genome shotgun (WGS) entry which is preliminary data.</text>
</comment>
<dbReference type="InterPro" id="IPR036291">
    <property type="entry name" value="NAD(P)-bd_dom_sf"/>
</dbReference>
<dbReference type="Pfam" id="PF01487">
    <property type="entry name" value="DHquinase_I"/>
    <property type="match status" value="1"/>
</dbReference>
<dbReference type="CDD" id="cd00502">
    <property type="entry name" value="DHQase_I"/>
    <property type="match status" value="1"/>
</dbReference>
<keyword evidence="1" id="KW-0472">Membrane</keyword>
<evidence type="ECO:0000259" key="2">
    <source>
        <dbReference type="Pfam" id="PF08501"/>
    </source>
</evidence>
<dbReference type="GO" id="GO:0004764">
    <property type="term" value="F:shikimate 3-dehydrogenase (NADP+) activity"/>
    <property type="evidence" value="ECO:0007669"/>
    <property type="project" value="InterPro"/>
</dbReference>
<keyword evidence="5" id="KW-1185">Reference proteome</keyword>
<dbReference type="InterPro" id="IPR013708">
    <property type="entry name" value="Shikimate_DH-bd_N"/>
</dbReference>
<feature type="domain" description="SDH C-terminal" evidence="3">
    <location>
        <begin position="847"/>
        <end position="877"/>
    </location>
</feature>
<dbReference type="SUPFAM" id="SSF51735">
    <property type="entry name" value="NAD(P)-binding Rossmann-fold domains"/>
    <property type="match status" value="1"/>
</dbReference>
<gene>
    <name evidence="4" type="ORF">QTG54_008814</name>
</gene>
<dbReference type="GO" id="GO:0009423">
    <property type="term" value="P:chorismate biosynthetic process"/>
    <property type="evidence" value="ECO:0007669"/>
    <property type="project" value="TreeGrafter"/>
</dbReference>
<dbReference type="InterPro" id="IPR041121">
    <property type="entry name" value="SDH_C"/>
</dbReference>
<organism evidence="4 5">
    <name type="scientific">Skeletonema marinoi</name>
    <dbReference type="NCBI Taxonomy" id="267567"/>
    <lineage>
        <taxon>Eukaryota</taxon>
        <taxon>Sar</taxon>
        <taxon>Stramenopiles</taxon>
        <taxon>Ochrophyta</taxon>
        <taxon>Bacillariophyta</taxon>
        <taxon>Coscinodiscophyceae</taxon>
        <taxon>Thalassiosirophycidae</taxon>
        <taxon>Thalassiosirales</taxon>
        <taxon>Skeletonemataceae</taxon>
        <taxon>Skeletonema</taxon>
        <taxon>Skeletonema marinoi-dohrnii complex</taxon>
    </lineage>
</organism>